<feature type="region of interest" description="Disordered" evidence="1">
    <location>
        <begin position="99"/>
        <end position="180"/>
    </location>
</feature>
<gene>
    <name evidence="2" type="ORF">Tco_0992633</name>
</gene>
<sequence length="324" mass="36701">MEGTRTGSREGPSEPAQLAQKTHSPTFIMENIDVLRTMMKEHDQLAKAKATPKKLIYNDFEEEGSIPINRGLIQAIPTSLPPQPIGEATKAFNVQRIAPGDPAARKHLSRPTRPIIMTSRIRDRARSSEKSQRSLSRSKTSSHLRRYERLGNKNKSKAKAREGKTKSGGRRSEHKGISSDSDCGGRFGGYLAKLPRNVKVYEDSKDLEDHLGIISIAAEQEEWPIPKRYVKDSTKIHGIKRRMDEGLQAFMDRFKSKSTHQGCVTGATYLGIHVWLQTSRAGKKAQWKRPYWMVQRPGKNSRKKRPKRVQKEYGDIKYEAIGEV</sequence>
<protein>
    <recommendedName>
        <fullName evidence="4">Reverse transcriptase domain-containing protein</fullName>
    </recommendedName>
</protein>
<name>A0ABQ5F3H0_9ASTR</name>
<evidence type="ECO:0000313" key="2">
    <source>
        <dbReference type="EMBL" id="GJT57579.1"/>
    </source>
</evidence>
<reference evidence="2" key="1">
    <citation type="journal article" date="2022" name="Int. J. Mol. Sci.">
        <title>Draft Genome of Tanacetum Coccineum: Genomic Comparison of Closely Related Tanacetum-Family Plants.</title>
        <authorList>
            <person name="Yamashiro T."/>
            <person name="Shiraishi A."/>
            <person name="Nakayama K."/>
            <person name="Satake H."/>
        </authorList>
    </citation>
    <scope>NUCLEOTIDE SEQUENCE</scope>
</reference>
<keyword evidence="3" id="KW-1185">Reference proteome</keyword>
<feature type="region of interest" description="Disordered" evidence="1">
    <location>
        <begin position="1"/>
        <end position="24"/>
    </location>
</feature>
<proteinExistence type="predicted"/>
<evidence type="ECO:0008006" key="4">
    <source>
        <dbReference type="Google" id="ProtNLM"/>
    </source>
</evidence>
<organism evidence="2 3">
    <name type="scientific">Tanacetum coccineum</name>
    <dbReference type="NCBI Taxonomy" id="301880"/>
    <lineage>
        <taxon>Eukaryota</taxon>
        <taxon>Viridiplantae</taxon>
        <taxon>Streptophyta</taxon>
        <taxon>Embryophyta</taxon>
        <taxon>Tracheophyta</taxon>
        <taxon>Spermatophyta</taxon>
        <taxon>Magnoliopsida</taxon>
        <taxon>eudicotyledons</taxon>
        <taxon>Gunneridae</taxon>
        <taxon>Pentapetalae</taxon>
        <taxon>asterids</taxon>
        <taxon>campanulids</taxon>
        <taxon>Asterales</taxon>
        <taxon>Asteraceae</taxon>
        <taxon>Asteroideae</taxon>
        <taxon>Anthemideae</taxon>
        <taxon>Anthemidinae</taxon>
        <taxon>Tanacetum</taxon>
    </lineage>
</organism>
<accession>A0ABQ5F3H0</accession>
<reference evidence="2" key="2">
    <citation type="submission" date="2022-01" db="EMBL/GenBank/DDBJ databases">
        <authorList>
            <person name="Yamashiro T."/>
            <person name="Shiraishi A."/>
            <person name="Satake H."/>
            <person name="Nakayama K."/>
        </authorList>
    </citation>
    <scope>NUCLEOTIDE SEQUENCE</scope>
</reference>
<feature type="compositionally biased region" description="Basic and acidic residues" evidence="1">
    <location>
        <begin position="159"/>
        <end position="177"/>
    </location>
</feature>
<feature type="compositionally biased region" description="Basic and acidic residues" evidence="1">
    <location>
        <begin position="120"/>
        <end position="132"/>
    </location>
</feature>
<evidence type="ECO:0000256" key="1">
    <source>
        <dbReference type="SAM" id="MobiDB-lite"/>
    </source>
</evidence>
<dbReference type="Proteomes" id="UP001151760">
    <property type="component" value="Unassembled WGS sequence"/>
</dbReference>
<evidence type="ECO:0000313" key="3">
    <source>
        <dbReference type="Proteomes" id="UP001151760"/>
    </source>
</evidence>
<comment type="caution">
    <text evidence="2">The sequence shown here is derived from an EMBL/GenBank/DDBJ whole genome shotgun (WGS) entry which is preliminary data.</text>
</comment>
<dbReference type="EMBL" id="BQNB010016943">
    <property type="protein sequence ID" value="GJT57579.1"/>
    <property type="molecule type" value="Genomic_DNA"/>
</dbReference>